<accession>A0A2S6N3D3</accession>
<gene>
    <name evidence="2" type="ORF">CCS01_22365</name>
</gene>
<reference evidence="2 3" key="1">
    <citation type="journal article" date="2018" name="Arch. Microbiol.">
        <title>New insights into the metabolic potential of the phototrophic purple bacterium Rhodopila globiformis DSM 161(T) from its draft genome sequence and evidence for a vanadium-dependent nitrogenase.</title>
        <authorList>
            <person name="Imhoff J.F."/>
            <person name="Rahn T."/>
            <person name="Kunzel S."/>
            <person name="Neulinger S.C."/>
        </authorList>
    </citation>
    <scope>NUCLEOTIDE SEQUENCE [LARGE SCALE GENOMIC DNA]</scope>
    <source>
        <strain evidence="2 3">DSM 161</strain>
    </source>
</reference>
<name>A0A2S6N3D3_RHOGL</name>
<feature type="region of interest" description="Disordered" evidence="1">
    <location>
        <begin position="73"/>
        <end position="96"/>
    </location>
</feature>
<evidence type="ECO:0000313" key="3">
    <source>
        <dbReference type="Proteomes" id="UP000239724"/>
    </source>
</evidence>
<dbReference type="AlphaFoldDB" id="A0A2S6N3D3"/>
<evidence type="ECO:0000256" key="1">
    <source>
        <dbReference type="SAM" id="MobiDB-lite"/>
    </source>
</evidence>
<protein>
    <submittedName>
        <fullName evidence="2">Uncharacterized protein</fullName>
    </submittedName>
</protein>
<dbReference type="Proteomes" id="UP000239724">
    <property type="component" value="Unassembled WGS sequence"/>
</dbReference>
<dbReference type="EMBL" id="NHRY01000232">
    <property type="protein sequence ID" value="PPQ29141.1"/>
    <property type="molecule type" value="Genomic_DNA"/>
</dbReference>
<sequence length="96" mass="10361">MLVLILMSGSAAFAEDLPVPPLPPDNPPLDQNAPVPNLDARAPFVANQEQVKVNVKFYHADTPDSSLGFAPGSRIQLPEDRKPIQTPGFMVSVPMQ</sequence>
<keyword evidence="3" id="KW-1185">Reference proteome</keyword>
<proteinExistence type="predicted"/>
<organism evidence="2 3">
    <name type="scientific">Rhodopila globiformis</name>
    <name type="common">Rhodopseudomonas globiformis</name>
    <dbReference type="NCBI Taxonomy" id="1071"/>
    <lineage>
        <taxon>Bacteria</taxon>
        <taxon>Pseudomonadati</taxon>
        <taxon>Pseudomonadota</taxon>
        <taxon>Alphaproteobacteria</taxon>
        <taxon>Acetobacterales</taxon>
        <taxon>Acetobacteraceae</taxon>
        <taxon>Rhodopila</taxon>
    </lineage>
</organism>
<comment type="caution">
    <text evidence="2">The sequence shown here is derived from an EMBL/GenBank/DDBJ whole genome shotgun (WGS) entry which is preliminary data.</text>
</comment>
<evidence type="ECO:0000313" key="2">
    <source>
        <dbReference type="EMBL" id="PPQ29141.1"/>
    </source>
</evidence>